<protein>
    <recommendedName>
        <fullName evidence="1">DUF5071 domain-containing protein</fullName>
    </recommendedName>
</protein>
<dbReference type="InterPro" id="IPR038692">
    <property type="entry name" value="Cthe_2751_sf"/>
</dbReference>
<evidence type="ECO:0000313" key="2">
    <source>
        <dbReference type="EMBL" id="MBB6128337.1"/>
    </source>
</evidence>
<dbReference type="RefSeq" id="WP_183587734.1">
    <property type="nucleotide sequence ID" value="NZ_JACHCA010000006.1"/>
</dbReference>
<dbReference type="Proteomes" id="UP000548326">
    <property type="component" value="Unassembled WGS sequence"/>
</dbReference>
<dbReference type="EMBL" id="JACHCA010000006">
    <property type="protein sequence ID" value="MBB6128337.1"/>
    <property type="molecule type" value="Genomic_DNA"/>
</dbReference>
<dbReference type="AlphaFoldDB" id="A0A841JBQ7"/>
<name>A0A841JBQ7_9SPHI</name>
<feature type="domain" description="DUF5071" evidence="1">
    <location>
        <begin position="5"/>
        <end position="121"/>
    </location>
</feature>
<evidence type="ECO:0000313" key="3">
    <source>
        <dbReference type="Proteomes" id="UP000548326"/>
    </source>
</evidence>
<accession>A0A841JBQ7</accession>
<organism evidence="2 3">
    <name type="scientific">Mucilaginibacter lappiensis</name>
    <dbReference type="NCBI Taxonomy" id="354630"/>
    <lineage>
        <taxon>Bacteria</taxon>
        <taxon>Pseudomonadati</taxon>
        <taxon>Bacteroidota</taxon>
        <taxon>Sphingobacteriia</taxon>
        <taxon>Sphingobacteriales</taxon>
        <taxon>Sphingobacteriaceae</taxon>
        <taxon>Mucilaginibacter</taxon>
    </lineage>
</organism>
<dbReference type="Pfam" id="PF16804">
    <property type="entry name" value="DUF5071"/>
    <property type="match status" value="1"/>
</dbReference>
<sequence>MKNYIPKAKDDTKYAKYLKALPLEAVLADVPELLVWLQDLHWDAAQGVAMYFRPYVNEIKRELIEILSDNDAEWKLGVMTVMAYSTNKLDQELITALKYVADHPTEEDQEQSLDNLAKEIIAQNLL</sequence>
<comment type="caution">
    <text evidence="2">The sequence shown here is derived from an EMBL/GenBank/DDBJ whole genome shotgun (WGS) entry which is preliminary data.</text>
</comment>
<reference evidence="2 3" key="1">
    <citation type="submission" date="2020-08" db="EMBL/GenBank/DDBJ databases">
        <title>Genomic Encyclopedia of Type Strains, Phase IV (KMG-V): Genome sequencing to study the core and pangenomes of soil and plant-associated prokaryotes.</title>
        <authorList>
            <person name="Whitman W."/>
        </authorList>
    </citation>
    <scope>NUCLEOTIDE SEQUENCE [LARGE SCALE GENOMIC DNA]</scope>
    <source>
        <strain evidence="2 3">MP601</strain>
    </source>
</reference>
<proteinExistence type="predicted"/>
<evidence type="ECO:0000259" key="1">
    <source>
        <dbReference type="Pfam" id="PF16804"/>
    </source>
</evidence>
<gene>
    <name evidence="2" type="ORF">HDF22_002458</name>
</gene>
<dbReference type="InterPro" id="IPR031837">
    <property type="entry name" value="DUF5071"/>
</dbReference>
<dbReference type="Gene3D" id="1.25.40.750">
    <property type="entry name" value="Domain of unknown function DUF5071"/>
    <property type="match status" value="1"/>
</dbReference>